<proteinExistence type="predicted"/>
<comment type="caution">
    <text evidence="3">The sequence shown here is derived from an EMBL/GenBank/DDBJ whole genome shotgun (WGS) entry which is preliminary data.</text>
</comment>
<dbReference type="EMBL" id="JAATIQ010000063">
    <property type="protein sequence ID" value="KAF4390396.1"/>
    <property type="molecule type" value="Genomic_DNA"/>
</dbReference>
<accession>A0A7J6H535</accession>
<dbReference type="EMBL" id="JAATIP010000219">
    <property type="protein sequence ID" value="KAF4358963.1"/>
    <property type="molecule type" value="Genomic_DNA"/>
</dbReference>
<name>A0A7J6H535_CANSA</name>
<feature type="region of interest" description="Disordered" evidence="1">
    <location>
        <begin position="1"/>
        <end position="38"/>
    </location>
</feature>
<organism evidence="3 5">
    <name type="scientific">Cannabis sativa</name>
    <name type="common">Hemp</name>
    <name type="synonym">Marijuana</name>
    <dbReference type="NCBI Taxonomy" id="3483"/>
    <lineage>
        <taxon>Eukaryota</taxon>
        <taxon>Viridiplantae</taxon>
        <taxon>Streptophyta</taxon>
        <taxon>Embryophyta</taxon>
        <taxon>Tracheophyta</taxon>
        <taxon>Spermatophyta</taxon>
        <taxon>Magnoliopsida</taxon>
        <taxon>eudicotyledons</taxon>
        <taxon>Gunneridae</taxon>
        <taxon>Pentapetalae</taxon>
        <taxon>rosids</taxon>
        <taxon>fabids</taxon>
        <taxon>Rosales</taxon>
        <taxon>Cannabaceae</taxon>
        <taxon>Cannabis</taxon>
    </lineage>
</organism>
<evidence type="ECO:0000256" key="1">
    <source>
        <dbReference type="SAM" id="MobiDB-lite"/>
    </source>
</evidence>
<keyword evidence="5" id="KW-1185">Reference proteome</keyword>
<dbReference type="Proteomes" id="UP000583929">
    <property type="component" value="Unassembled WGS sequence"/>
</dbReference>
<dbReference type="AlphaFoldDB" id="A0A7J6H535"/>
<evidence type="ECO:0000313" key="2">
    <source>
        <dbReference type="EMBL" id="KAF4358963.1"/>
    </source>
</evidence>
<evidence type="ECO:0000313" key="5">
    <source>
        <dbReference type="Proteomes" id="UP000583929"/>
    </source>
</evidence>
<feature type="compositionally biased region" description="Basic and acidic residues" evidence="1">
    <location>
        <begin position="1"/>
        <end position="23"/>
    </location>
</feature>
<gene>
    <name evidence="2" type="ORF">F8388_015010</name>
    <name evidence="3" type="ORF">G4B88_024402</name>
</gene>
<sequence>PNSILFRERNTSEEEQGERDPAKKKNRKARGRSSESQTDWATDWVAGFNWRGVRLFREERLVLAPKYELFELISNESCAGSWGCLETEITAI</sequence>
<evidence type="ECO:0000313" key="4">
    <source>
        <dbReference type="Proteomes" id="UP000525078"/>
    </source>
</evidence>
<evidence type="ECO:0000313" key="3">
    <source>
        <dbReference type="EMBL" id="KAF4390396.1"/>
    </source>
</evidence>
<feature type="non-terminal residue" evidence="3">
    <location>
        <position position="1"/>
    </location>
</feature>
<dbReference type="Proteomes" id="UP000525078">
    <property type="component" value="Unassembled WGS sequence"/>
</dbReference>
<protein>
    <submittedName>
        <fullName evidence="3">Uncharacterized protein</fullName>
    </submittedName>
</protein>
<reference evidence="4 5" key="1">
    <citation type="journal article" date="2020" name="bioRxiv">
        <title>Sequence and annotation of 42 cannabis genomes reveals extensive copy number variation in cannabinoid synthesis and pathogen resistance genes.</title>
        <authorList>
            <person name="Mckernan K.J."/>
            <person name="Helbert Y."/>
            <person name="Kane L.T."/>
            <person name="Ebling H."/>
            <person name="Zhang L."/>
            <person name="Liu B."/>
            <person name="Eaton Z."/>
            <person name="Mclaughlin S."/>
            <person name="Kingan S."/>
            <person name="Baybayan P."/>
            <person name="Concepcion G."/>
            <person name="Jordan M."/>
            <person name="Riva A."/>
            <person name="Barbazuk W."/>
            <person name="Harkins T."/>
        </authorList>
    </citation>
    <scope>NUCLEOTIDE SEQUENCE [LARGE SCALE GENOMIC DNA]</scope>
    <source>
        <strain evidence="4 5">cv. Jamaican Lion 4</strain>
        <strain evidence="3">Father</strain>
        <strain evidence="2">Mother</strain>
        <tissue evidence="3">Leaf</tissue>
    </source>
</reference>